<dbReference type="InterPro" id="IPR000868">
    <property type="entry name" value="Isochorismatase-like_dom"/>
</dbReference>
<keyword evidence="3" id="KW-1185">Reference proteome</keyword>
<accession>A0A4R6VAI4</accession>
<organism evidence="2 3">
    <name type="scientific">Actinomycetospora succinea</name>
    <dbReference type="NCBI Taxonomy" id="663603"/>
    <lineage>
        <taxon>Bacteria</taxon>
        <taxon>Bacillati</taxon>
        <taxon>Actinomycetota</taxon>
        <taxon>Actinomycetes</taxon>
        <taxon>Pseudonocardiales</taxon>
        <taxon>Pseudonocardiaceae</taxon>
        <taxon>Actinomycetospora</taxon>
    </lineage>
</organism>
<dbReference type="InterPro" id="IPR050993">
    <property type="entry name" value="Isochorismatase_domain"/>
</dbReference>
<feature type="domain" description="Isochorismatase-like" evidence="1">
    <location>
        <begin position="29"/>
        <end position="167"/>
    </location>
</feature>
<dbReference type="Pfam" id="PF00857">
    <property type="entry name" value="Isochorismatase"/>
    <property type="match status" value="1"/>
</dbReference>
<dbReference type="PANTHER" id="PTHR14119">
    <property type="entry name" value="HYDROLASE"/>
    <property type="match status" value="1"/>
</dbReference>
<dbReference type="Proteomes" id="UP000295705">
    <property type="component" value="Unassembled WGS sequence"/>
</dbReference>
<dbReference type="Gene3D" id="3.40.50.850">
    <property type="entry name" value="Isochorismatase-like"/>
    <property type="match status" value="1"/>
</dbReference>
<gene>
    <name evidence="2" type="ORF">EV188_104422</name>
</gene>
<evidence type="ECO:0000313" key="3">
    <source>
        <dbReference type="Proteomes" id="UP000295705"/>
    </source>
</evidence>
<dbReference type="EMBL" id="SNYO01000004">
    <property type="protein sequence ID" value="TDQ58675.1"/>
    <property type="molecule type" value="Genomic_DNA"/>
</dbReference>
<dbReference type="PANTHER" id="PTHR14119:SF3">
    <property type="entry name" value="ISOCHORISMATASE DOMAIN-CONTAINING PROTEIN 2"/>
    <property type="match status" value="1"/>
</dbReference>
<proteinExistence type="predicted"/>
<comment type="caution">
    <text evidence="2">The sequence shown here is derived from an EMBL/GenBank/DDBJ whole genome shotgun (WGS) entry which is preliminary data.</text>
</comment>
<reference evidence="2 3" key="1">
    <citation type="submission" date="2019-03" db="EMBL/GenBank/DDBJ databases">
        <title>Genomic Encyclopedia of Type Strains, Phase IV (KMG-IV): sequencing the most valuable type-strain genomes for metagenomic binning, comparative biology and taxonomic classification.</title>
        <authorList>
            <person name="Goeker M."/>
        </authorList>
    </citation>
    <scope>NUCLEOTIDE SEQUENCE [LARGE SCALE GENOMIC DNA]</scope>
    <source>
        <strain evidence="2 3">DSM 45775</strain>
    </source>
</reference>
<dbReference type="SUPFAM" id="SSF52499">
    <property type="entry name" value="Isochorismatase-like hydrolases"/>
    <property type="match status" value="1"/>
</dbReference>
<protein>
    <submittedName>
        <fullName evidence="2">Nicotinamidase-related amidase</fullName>
    </submittedName>
</protein>
<dbReference type="InterPro" id="IPR036380">
    <property type="entry name" value="Isochorismatase-like_sf"/>
</dbReference>
<evidence type="ECO:0000259" key="1">
    <source>
        <dbReference type="Pfam" id="PF00857"/>
    </source>
</evidence>
<evidence type="ECO:0000313" key="2">
    <source>
        <dbReference type="EMBL" id="TDQ58675.1"/>
    </source>
</evidence>
<name>A0A4R6VAI4_9PSEU</name>
<sequence length="190" mass="19533">MPYGAGTVPSTAGSAYGRPVPLISAADSTLLVVDLQERLMPVIAGADEVVENAGRLVRAATRLGIGVTATEQNPAGLGPTVPATAALLPEPAIAKTSFAAGIDPGPGTIVAVGCEAHVCVLQTVLALRAQGRDVAVVADAVGSRREANRDRALERMRAHGVDVVTTEMVVFEWLGSSDNAAFREVLTLVK</sequence>
<dbReference type="AlphaFoldDB" id="A0A4R6VAI4"/>